<feature type="domain" description="DUF7869" evidence="1">
    <location>
        <begin position="70"/>
        <end position="164"/>
    </location>
</feature>
<reference evidence="2 3" key="1">
    <citation type="submission" date="2023-02" db="EMBL/GenBank/DDBJ databases">
        <title>LHISI_Scaffold_Assembly.</title>
        <authorList>
            <person name="Stuart O.P."/>
            <person name="Cleave R."/>
            <person name="Magrath M.J.L."/>
            <person name="Mikheyev A.S."/>
        </authorList>
    </citation>
    <scope>NUCLEOTIDE SEQUENCE [LARGE SCALE GENOMIC DNA]</scope>
    <source>
        <strain evidence="2">Daus_M_001</strain>
        <tissue evidence="2">Leg muscle</tissue>
    </source>
</reference>
<dbReference type="PANTHER" id="PTHR34415">
    <property type="entry name" value="INTEGRASE CATALYTIC DOMAIN-CONTAINING PROTEIN"/>
    <property type="match status" value="1"/>
</dbReference>
<evidence type="ECO:0000313" key="3">
    <source>
        <dbReference type="Proteomes" id="UP001159363"/>
    </source>
</evidence>
<gene>
    <name evidence="2" type="ORF">PR048_007498</name>
</gene>
<keyword evidence="3" id="KW-1185">Reference proteome</keyword>
<evidence type="ECO:0000259" key="1">
    <source>
        <dbReference type="Pfam" id="PF25273"/>
    </source>
</evidence>
<dbReference type="PANTHER" id="PTHR34415:SF1">
    <property type="entry name" value="INTEGRASE CATALYTIC DOMAIN-CONTAINING PROTEIN"/>
    <property type="match status" value="1"/>
</dbReference>
<evidence type="ECO:0000313" key="2">
    <source>
        <dbReference type="EMBL" id="KAJ8888013.1"/>
    </source>
</evidence>
<dbReference type="Pfam" id="PF25273">
    <property type="entry name" value="DUF7869"/>
    <property type="match status" value="1"/>
</dbReference>
<dbReference type="EMBL" id="JARBHB010000003">
    <property type="protein sequence ID" value="KAJ8888013.1"/>
    <property type="molecule type" value="Genomic_DNA"/>
</dbReference>
<proteinExistence type="predicted"/>
<protein>
    <recommendedName>
        <fullName evidence="1">DUF7869 domain-containing protein</fullName>
    </recommendedName>
</protein>
<sequence>MPHYRLHQLRAKMFFEIIKTEETNIIRISFDMEQNQPLPKLRVSEVFSSRQIWLYNLTLVSMEKNQNTSNTSVYTWIEDQSGRGSNEVTSALSHFVENAEKRLFTDACSGKNKDTNMMMVLLNYVHKYRTFKHVEHYFPIRGHSYMPPDRIFGQFEQELRKKDTIIEPNDYHNVFVTGAT</sequence>
<feature type="non-terminal residue" evidence="2">
    <location>
        <position position="180"/>
    </location>
</feature>
<dbReference type="Proteomes" id="UP001159363">
    <property type="component" value="Chromosome 3"/>
</dbReference>
<comment type="caution">
    <text evidence="2">The sequence shown here is derived from an EMBL/GenBank/DDBJ whole genome shotgun (WGS) entry which is preliminary data.</text>
</comment>
<accession>A0ABQ9HUE2</accession>
<dbReference type="InterPro" id="IPR057191">
    <property type="entry name" value="DUF7869"/>
</dbReference>
<name>A0ABQ9HUE2_9NEOP</name>
<organism evidence="2 3">
    <name type="scientific">Dryococelus australis</name>
    <dbReference type="NCBI Taxonomy" id="614101"/>
    <lineage>
        <taxon>Eukaryota</taxon>
        <taxon>Metazoa</taxon>
        <taxon>Ecdysozoa</taxon>
        <taxon>Arthropoda</taxon>
        <taxon>Hexapoda</taxon>
        <taxon>Insecta</taxon>
        <taxon>Pterygota</taxon>
        <taxon>Neoptera</taxon>
        <taxon>Polyneoptera</taxon>
        <taxon>Phasmatodea</taxon>
        <taxon>Verophasmatodea</taxon>
        <taxon>Anareolatae</taxon>
        <taxon>Phasmatidae</taxon>
        <taxon>Eurycanthinae</taxon>
        <taxon>Dryococelus</taxon>
    </lineage>
</organism>